<evidence type="ECO:0000256" key="1">
    <source>
        <dbReference type="ARBA" id="ARBA00022729"/>
    </source>
</evidence>
<feature type="chain" id="PRO_5012690603" evidence="2">
    <location>
        <begin position="26"/>
        <end position="174"/>
    </location>
</feature>
<dbReference type="OMA" id="FETNAYG"/>
<dbReference type="PANTHER" id="PTHR33470:SF4">
    <property type="entry name" value="OS01G0164025 PROTEIN"/>
    <property type="match status" value="1"/>
</dbReference>
<dbReference type="FunCoup" id="A0A200PX34">
    <property type="interactions" value="264"/>
</dbReference>
<reference evidence="3 4" key="1">
    <citation type="journal article" date="2017" name="Mol. Plant">
        <title>The Genome of Medicinal Plant Macleaya cordata Provides New Insights into Benzylisoquinoline Alkaloids Metabolism.</title>
        <authorList>
            <person name="Liu X."/>
            <person name="Liu Y."/>
            <person name="Huang P."/>
            <person name="Ma Y."/>
            <person name="Qing Z."/>
            <person name="Tang Q."/>
            <person name="Cao H."/>
            <person name="Cheng P."/>
            <person name="Zheng Y."/>
            <person name="Yuan Z."/>
            <person name="Zhou Y."/>
            <person name="Liu J."/>
            <person name="Tang Z."/>
            <person name="Zhuo Y."/>
            <person name="Zhang Y."/>
            <person name="Yu L."/>
            <person name="Huang J."/>
            <person name="Yang P."/>
            <person name="Peng Q."/>
            <person name="Zhang J."/>
            <person name="Jiang W."/>
            <person name="Zhang Z."/>
            <person name="Lin K."/>
            <person name="Ro D.K."/>
            <person name="Chen X."/>
            <person name="Xiong X."/>
            <person name="Shang Y."/>
            <person name="Huang S."/>
            <person name="Zeng J."/>
        </authorList>
    </citation>
    <scope>NUCLEOTIDE SEQUENCE [LARGE SCALE GENOMIC DNA]</scope>
    <source>
        <strain evidence="4">cv. BLH2017</strain>
        <tissue evidence="3">Root</tissue>
    </source>
</reference>
<dbReference type="OrthoDB" id="1936190at2759"/>
<organism evidence="3 4">
    <name type="scientific">Macleaya cordata</name>
    <name type="common">Five-seeded plume-poppy</name>
    <name type="synonym">Bocconia cordata</name>
    <dbReference type="NCBI Taxonomy" id="56857"/>
    <lineage>
        <taxon>Eukaryota</taxon>
        <taxon>Viridiplantae</taxon>
        <taxon>Streptophyta</taxon>
        <taxon>Embryophyta</taxon>
        <taxon>Tracheophyta</taxon>
        <taxon>Spermatophyta</taxon>
        <taxon>Magnoliopsida</taxon>
        <taxon>Ranunculales</taxon>
        <taxon>Papaveraceae</taxon>
        <taxon>Papaveroideae</taxon>
        <taxon>Macleaya</taxon>
    </lineage>
</organism>
<evidence type="ECO:0000256" key="2">
    <source>
        <dbReference type="SAM" id="SignalP"/>
    </source>
</evidence>
<dbReference type="PANTHER" id="PTHR33470">
    <property type="entry name" value="OS01G0164075 PROTEIN"/>
    <property type="match status" value="1"/>
</dbReference>
<dbReference type="EMBL" id="MVGT01003948">
    <property type="protein sequence ID" value="OVA02771.1"/>
    <property type="molecule type" value="Genomic_DNA"/>
</dbReference>
<accession>A0A200PX34</accession>
<comment type="caution">
    <text evidence="3">The sequence shown here is derived from an EMBL/GenBank/DDBJ whole genome shotgun (WGS) entry which is preliminary data.</text>
</comment>
<keyword evidence="1 2" id="KW-0732">Signal</keyword>
<gene>
    <name evidence="3" type="ORF">BVC80_9093g120</name>
</gene>
<dbReference type="STRING" id="56857.A0A200PX34"/>
<feature type="signal peptide" evidence="2">
    <location>
        <begin position="1"/>
        <end position="25"/>
    </location>
</feature>
<dbReference type="GO" id="GO:0048767">
    <property type="term" value="P:root hair elongation"/>
    <property type="evidence" value="ECO:0007669"/>
    <property type="project" value="TreeGrafter"/>
</dbReference>
<keyword evidence="4" id="KW-1185">Reference proteome</keyword>
<proteinExistence type="predicted"/>
<dbReference type="GO" id="GO:0071944">
    <property type="term" value="C:cell periphery"/>
    <property type="evidence" value="ECO:0007669"/>
    <property type="project" value="TreeGrafter"/>
</dbReference>
<dbReference type="InParanoid" id="A0A200PX34"/>
<dbReference type="Proteomes" id="UP000195402">
    <property type="component" value="Unassembled WGS sequence"/>
</dbReference>
<sequence length="174" mass="19443">MASQQLLSVLSLLLLLSLAFTFANAVKEATYEEPEEQKVDVVVEGVVYCQACNRIGTWSLTGAKPIPSANVSVICKDHKDRVNFFKVFATDENGYFYGQLEGFKMDHYILDHPLHSCGVHLVSSPLPHCNKPSNVNYGINGSPFRYENKRLFGKNYEAVVYAAGPLAFRPDQCY</sequence>
<protein>
    <submittedName>
        <fullName evidence="3">Pollen Ole e 1 allergen/extensin</fullName>
    </submittedName>
</protein>
<dbReference type="AlphaFoldDB" id="A0A200PX34"/>
<dbReference type="Pfam" id="PF01190">
    <property type="entry name" value="Pollen_Ole_e_1"/>
    <property type="match status" value="1"/>
</dbReference>
<evidence type="ECO:0000313" key="3">
    <source>
        <dbReference type="EMBL" id="OVA02771.1"/>
    </source>
</evidence>
<evidence type="ECO:0000313" key="4">
    <source>
        <dbReference type="Proteomes" id="UP000195402"/>
    </source>
</evidence>
<name>A0A200PX34_MACCD</name>
<dbReference type="GO" id="GO:0009826">
    <property type="term" value="P:unidimensional cell growth"/>
    <property type="evidence" value="ECO:0007669"/>
    <property type="project" value="TreeGrafter"/>
</dbReference>